<keyword evidence="2" id="KW-1185">Reference proteome</keyword>
<protein>
    <submittedName>
        <fullName evidence="1">Uncharacterized protein</fullName>
    </submittedName>
</protein>
<dbReference type="EMBL" id="JAMZIH010005185">
    <property type="protein sequence ID" value="KAJ1675748.1"/>
    <property type="molecule type" value="Genomic_DNA"/>
</dbReference>
<evidence type="ECO:0000313" key="1">
    <source>
        <dbReference type="EMBL" id="KAJ1675748.1"/>
    </source>
</evidence>
<name>A0ACC1HGP3_9FUNG</name>
<dbReference type="Proteomes" id="UP001145114">
    <property type="component" value="Unassembled WGS sequence"/>
</dbReference>
<proteinExistence type="predicted"/>
<organism evidence="1 2">
    <name type="scientific">Spiromyces aspiralis</name>
    <dbReference type="NCBI Taxonomy" id="68401"/>
    <lineage>
        <taxon>Eukaryota</taxon>
        <taxon>Fungi</taxon>
        <taxon>Fungi incertae sedis</taxon>
        <taxon>Zoopagomycota</taxon>
        <taxon>Kickxellomycotina</taxon>
        <taxon>Kickxellomycetes</taxon>
        <taxon>Kickxellales</taxon>
        <taxon>Kickxellaceae</taxon>
        <taxon>Spiromyces</taxon>
    </lineage>
</organism>
<gene>
    <name evidence="1" type="ORF">EV182_000656</name>
</gene>
<reference evidence="1" key="1">
    <citation type="submission" date="2022-06" db="EMBL/GenBank/DDBJ databases">
        <title>Phylogenomic reconstructions and comparative analyses of Kickxellomycotina fungi.</title>
        <authorList>
            <person name="Reynolds N.K."/>
            <person name="Stajich J.E."/>
            <person name="Barry K."/>
            <person name="Grigoriev I.V."/>
            <person name="Crous P."/>
            <person name="Smith M.E."/>
        </authorList>
    </citation>
    <scope>NUCLEOTIDE SEQUENCE</scope>
    <source>
        <strain evidence="1">RSA 2271</strain>
    </source>
</reference>
<accession>A0ACC1HGP3</accession>
<comment type="caution">
    <text evidence="1">The sequence shown here is derived from an EMBL/GenBank/DDBJ whole genome shotgun (WGS) entry which is preliminary data.</text>
</comment>
<evidence type="ECO:0000313" key="2">
    <source>
        <dbReference type="Proteomes" id="UP001145114"/>
    </source>
</evidence>
<sequence length="282" mass="31033">MPQVTSAYAKYETLSVTSPREHVLLVELNRPKVLNAFSSKLWTELRECFAQIHADSDARCVVLAGMGRMFTAGLDLKDAKDLVEGRDEYRDIARKGYYHRQRILDMQESISAVEKCNKPVIAVVHSGCIGAGIDLITACDIRICSQDAFFVVKEVDIGMAADVGTLQRLPKVVGSESWVRDLALTARRADAKEAERFGLVSVVFSSREEAVAKGLEMAATIASKSPVAITGTKHLLNYSRDHSVGEGLEYTALWNTLMHNTEDLHTAVVAAMTKNSPKFSKL</sequence>